<evidence type="ECO:0000313" key="2">
    <source>
        <dbReference type="EMBL" id="GAA1537302.1"/>
    </source>
</evidence>
<dbReference type="RefSeq" id="WP_141007220.1">
    <property type="nucleotide sequence ID" value="NZ_BAAAOR010000033.1"/>
</dbReference>
<keyword evidence="1" id="KW-0175">Coiled coil</keyword>
<dbReference type="EMBL" id="BAAAOR010000033">
    <property type="protein sequence ID" value="GAA1537302.1"/>
    <property type="molecule type" value="Genomic_DNA"/>
</dbReference>
<evidence type="ECO:0000256" key="1">
    <source>
        <dbReference type="SAM" id="Coils"/>
    </source>
</evidence>
<protein>
    <submittedName>
        <fullName evidence="2">ATP-binding protein</fullName>
    </submittedName>
</protein>
<gene>
    <name evidence="2" type="ORF">GCM10009788_44910</name>
</gene>
<reference evidence="2 3" key="1">
    <citation type="journal article" date="2019" name="Int. J. Syst. Evol. Microbiol.">
        <title>The Global Catalogue of Microorganisms (GCM) 10K type strain sequencing project: providing services to taxonomists for standard genome sequencing and annotation.</title>
        <authorList>
            <consortium name="The Broad Institute Genomics Platform"/>
            <consortium name="The Broad Institute Genome Sequencing Center for Infectious Disease"/>
            <person name="Wu L."/>
            <person name="Ma J."/>
        </authorList>
    </citation>
    <scope>NUCLEOTIDE SEQUENCE [LARGE SCALE GENOMIC DNA]</scope>
    <source>
        <strain evidence="2 3">JCM 14942</strain>
    </source>
</reference>
<dbReference type="InterPro" id="IPR027417">
    <property type="entry name" value="P-loop_NTPase"/>
</dbReference>
<dbReference type="SUPFAM" id="SSF52540">
    <property type="entry name" value="P-loop containing nucleoside triphosphate hydrolases"/>
    <property type="match status" value="1"/>
</dbReference>
<proteinExistence type="predicted"/>
<keyword evidence="2" id="KW-0067">ATP-binding</keyword>
<keyword evidence="3" id="KW-1185">Reference proteome</keyword>
<sequence>MSIDEAEQIDESTADGLFAEQAVAAPVDDTVQWRASLLQLVNWGGFGGLTTVPLSGDATMISGASGVGKSTILDAYTALMMPSDTKFNGASNDAVAGRARSAGQRNLLSYLRGAVDVVDDPRTGRPVEQLLRGRNADTWGAVAMTFVSDQGGRFTALRTYYVPRRASRSGDVLMQMWTHEGTLPLDKLEAAVPEKFHANTIKKLFPGVRVHRTYAEFSAVLHARLGIGANGDGAKALRLLARIQAGNQVRSVDELYKDMVLERPATYAAADRAIEHFDDLDAAHAAMRTEQQKLELLEPITEMHERRTAAARRLAELDSYGITLSGDETPLRYWLLRTHLRLIETAVAANRDARAATVQALAAAQAAELQLTGDLDAAKEAHRAAGGGDLQALASLADAERILREERGNRLAELEERVYPLVGLTDPIDSGAPDLESALDNVGAFTVLQEQARERLATGEREQARLRAERETVLREQQFPLTQEQSVLKQERASLESRAGRVPSYLHDLRTAVARASGLAVDELPFVAELVDVAPEEARWRTAVETVLGGSARMMLVPLDRLSEFSAAIDDLRLPARLTFQGVELDLPGTGPSDPERIAGKLLFKDSPFAGWVQQHVEEPARNALCVDSAAELDGPGFRVTVAGQTRNGRRGAHGRNDTRNIIGFSSEEAIAEIDAQLAGVEQRLGEIDGRLAELGRRSGLLDLQRKAYEAIVMVRFDDVDVAGSDRRIADLEDRRAAILASDDRLQVLQAQIDELEDGLGQARKERFSLEQRKDRLNADHGELADAEDVIKDRVIAVEDAGAVVLSEEQDAALTADFAAAAAPADPDDLDRFLENSQRLGERLRTALADAEAEIRRCDDDLGTIFRSYKFTWDSPNLGATAESYPDYARILDEIRGKGLAARRSEWRRRLTEWSGQDLVPLLGAMSASVEEIEDRLEPINAILRRLEFGASGDRLRIRLRRLAPAHVQAFMKDLRALSSGATTELREEDLERRFAELSRFMRQLRKPDQAVGDSAAGSGDRDRLLDVRRHVEISAERYDPLTGELRATYRTLGEKSGGESQELVAFIVGSALRFRLGDEMRSRPRFAPVFLDEGFVKADSEFAGRAVEAWKGLGFQLIIGVPLDKVTGLEPHMDELLAITKNTTTHQSWITPITDAVEEDDAEQG</sequence>
<dbReference type="Pfam" id="PF13558">
    <property type="entry name" value="SbcC_Walker_B"/>
    <property type="match status" value="1"/>
</dbReference>
<name>A0ABN2BD20_9ACTN</name>
<feature type="coiled-coil region" evidence="1">
    <location>
        <begin position="746"/>
        <end position="780"/>
    </location>
</feature>
<organism evidence="2 3">
    <name type="scientific">Nocardioides humi</name>
    <dbReference type="NCBI Taxonomy" id="449461"/>
    <lineage>
        <taxon>Bacteria</taxon>
        <taxon>Bacillati</taxon>
        <taxon>Actinomycetota</taxon>
        <taxon>Actinomycetes</taxon>
        <taxon>Propionibacteriales</taxon>
        <taxon>Nocardioidaceae</taxon>
        <taxon>Nocardioides</taxon>
    </lineage>
</organism>
<dbReference type="GO" id="GO:0005524">
    <property type="term" value="F:ATP binding"/>
    <property type="evidence" value="ECO:0007669"/>
    <property type="project" value="UniProtKB-KW"/>
</dbReference>
<dbReference type="Proteomes" id="UP001500842">
    <property type="component" value="Unassembled WGS sequence"/>
</dbReference>
<dbReference type="Gene3D" id="3.40.1140.10">
    <property type="match status" value="1"/>
</dbReference>
<comment type="caution">
    <text evidence="2">The sequence shown here is derived from an EMBL/GenBank/DDBJ whole genome shotgun (WGS) entry which is preliminary data.</text>
</comment>
<evidence type="ECO:0000313" key="3">
    <source>
        <dbReference type="Proteomes" id="UP001500842"/>
    </source>
</evidence>
<accession>A0ABN2BD20</accession>
<dbReference type="Pfam" id="PF13555">
    <property type="entry name" value="AAA_29"/>
    <property type="match status" value="1"/>
</dbReference>
<keyword evidence="2" id="KW-0547">Nucleotide-binding</keyword>